<feature type="domain" description="HTH araC/xylS-type" evidence="4">
    <location>
        <begin position="196"/>
        <end position="299"/>
    </location>
</feature>
<dbReference type="EMBL" id="JABWCS010000218">
    <property type="protein sequence ID" value="NUU63171.1"/>
    <property type="molecule type" value="Genomic_DNA"/>
</dbReference>
<gene>
    <name evidence="5" type="ORF">HPT30_22725</name>
</gene>
<name>A0A850EZA6_9BACL</name>
<reference evidence="5" key="1">
    <citation type="submission" date="2020-06" db="EMBL/GenBank/DDBJ databases">
        <title>Paenibacillus sp. nov., isolated from soil.</title>
        <authorList>
            <person name="Seo Y.L."/>
        </authorList>
    </citation>
    <scope>NUCLEOTIDE SEQUENCE [LARGE SCALE GENOMIC DNA]</scope>
    <source>
        <strain evidence="5">JW14</strain>
    </source>
</reference>
<evidence type="ECO:0000256" key="3">
    <source>
        <dbReference type="ARBA" id="ARBA00023163"/>
    </source>
</evidence>
<dbReference type="InterPro" id="IPR009057">
    <property type="entry name" value="Homeodomain-like_sf"/>
</dbReference>
<dbReference type="RefSeq" id="WP_175373600.1">
    <property type="nucleotide sequence ID" value="NZ_JABWCS010000218.1"/>
</dbReference>
<dbReference type="AlphaFoldDB" id="A0A850EZA6"/>
<evidence type="ECO:0000256" key="2">
    <source>
        <dbReference type="ARBA" id="ARBA00023125"/>
    </source>
</evidence>
<evidence type="ECO:0000259" key="4">
    <source>
        <dbReference type="PROSITE" id="PS01124"/>
    </source>
</evidence>
<dbReference type="Proteomes" id="UP000564806">
    <property type="component" value="Unassembled WGS sequence"/>
</dbReference>
<dbReference type="InterPro" id="IPR018060">
    <property type="entry name" value="HTH_AraC"/>
</dbReference>
<protein>
    <submittedName>
        <fullName evidence="5">AraC family transcriptional regulator</fullName>
    </submittedName>
</protein>
<dbReference type="PANTHER" id="PTHR46796">
    <property type="entry name" value="HTH-TYPE TRANSCRIPTIONAL ACTIVATOR RHAS-RELATED"/>
    <property type="match status" value="1"/>
</dbReference>
<dbReference type="Gene3D" id="1.10.10.60">
    <property type="entry name" value="Homeodomain-like"/>
    <property type="match status" value="1"/>
</dbReference>
<keyword evidence="6" id="KW-1185">Reference proteome</keyword>
<dbReference type="GO" id="GO:0043565">
    <property type="term" value="F:sequence-specific DNA binding"/>
    <property type="evidence" value="ECO:0007669"/>
    <property type="project" value="InterPro"/>
</dbReference>
<proteinExistence type="predicted"/>
<dbReference type="InterPro" id="IPR050204">
    <property type="entry name" value="AraC_XylS_family_regulators"/>
</dbReference>
<sequence length="302" mass="34348">MIRLDYPAASPAQTITRLSDRKGTPMYNLAQHYHPITATPAMSNEIPPSKLLAPYIRCFWGSDDMSVSWTPAPSADSEIIIPDTCMDIIWDLDEDTGRSSTLFHGINDAPFAVPADRVTAGGSRFAIRFYFWGVHYFADDHLRDVLNAHVDVEAYFGTFRRELGELLTHTSTMPSRIAAAEAYLLRRLENRCRTNDNVMNAVNTILQSRGVVTAEELQRGSGLSQRQLERLFREYIGITPKKTADLVRFQNTWQELYHLTREKLNMQDLVYAYRFSDQSHFNNSFKKYAGRTPLEALAAAGR</sequence>
<evidence type="ECO:0000256" key="1">
    <source>
        <dbReference type="ARBA" id="ARBA00023015"/>
    </source>
</evidence>
<keyword evidence="2" id="KW-0238">DNA-binding</keyword>
<keyword evidence="3" id="KW-0804">Transcription</keyword>
<dbReference type="Pfam" id="PF12833">
    <property type="entry name" value="HTH_18"/>
    <property type="match status" value="1"/>
</dbReference>
<evidence type="ECO:0000313" key="5">
    <source>
        <dbReference type="EMBL" id="NUU63171.1"/>
    </source>
</evidence>
<dbReference type="PANTHER" id="PTHR46796:SF13">
    <property type="entry name" value="HTH-TYPE TRANSCRIPTIONAL ACTIVATOR RHAS"/>
    <property type="match status" value="1"/>
</dbReference>
<dbReference type="SMART" id="SM00342">
    <property type="entry name" value="HTH_ARAC"/>
    <property type="match status" value="1"/>
</dbReference>
<comment type="caution">
    <text evidence="5">The sequence shown here is derived from an EMBL/GenBank/DDBJ whole genome shotgun (WGS) entry which is preliminary data.</text>
</comment>
<keyword evidence="1" id="KW-0805">Transcription regulation</keyword>
<dbReference type="Pfam" id="PF20240">
    <property type="entry name" value="DUF6597"/>
    <property type="match status" value="1"/>
</dbReference>
<accession>A0A850EZA6</accession>
<organism evidence="5 6">
    <name type="scientific">Paenibacillus agri</name>
    <dbReference type="NCBI Taxonomy" id="2744309"/>
    <lineage>
        <taxon>Bacteria</taxon>
        <taxon>Bacillati</taxon>
        <taxon>Bacillota</taxon>
        <taxon>Bacilli</taxon>
        <taxon>Bacillales</taxon>
        <taxon>Paenibacillaceae</taxon>
        <taxon>Paenibacillus</taxon>
    </lineage>
</organism>
<evidence type="ECO:0000313" key="6">
    <source>
        <dbReference type="Proteomes" id="UP000564806"/>
    </source>
</evidence>
<dbReference type="SUPFAM" id="SSF46689">
    <property type="entry name" value="Homeodomain-like"/>
    <property type="match status" value="1"/>
</dbReference>
<dbReference type="GO" id="GO:0003700">
    <property type="term" value="F:DNA-binding transcription factor activity"/>
    <property type="evidence" value="ECO:0007669"/>
    <property type="project" value="InterPro"/>
</dbReference>
<dbReference type="PROSITE" id="PS01124">
    <property type="entry name" value="HTH_ARAC_FAMILY_2"/>
    <property type="match status" value="1"/>
</dbReference>
<dbReference type="InterPro" id="IPR046532">
    <property type="entry name" value="DUF6597"/>
</dbReference>